<feature type="transmembrane region" description="Helical" evidence="8">
    <location>
        <begin position="588"/>
        <end position="611"/>
    </location>
</feature>
<feature type="region of interest" description="Disordered" evidence="7">
    <location>
        <begin position="293"/>
        <end position="388"/>
    </location>
</feature>
<dbReference type="InterPro" id="IPR051415">
    <property type="entry name" value="LAAT-1"/>
</dbReference>
<feature type="compositionally biased region" description="Basic residues" evidence="7">
    <location>
        <begin position="368"/>
        <end position="380"/>
    </location>
</feature>
<dbReference type="PANTHER" id="PTHR16201">
    <property type="entry name" value="SEVEN TRANSMEMBRANE PROTEIN 1-RELATED"/>
    <property type="match status" value="1"/>
</dbReference>
<feature type="compositionally biased region" description="Basic and acidic residues" evidence="7">
    <location>
        <begin position="470"/>
        <end position="482"/>
    </location>
</feature>
<reference evidence="9" key="1">
    <citation type="journal article" date="2018" name="Mol. Biol. Evol.">
        <title>Broad Genomic Sampling Reveals a Smut Pathogenic Ancestry of the Fungal Clade Ustilaginomycotina.</title>
        <authorList>
            <person name="Kijpornyongpan T."/>
            <person name="Mondo S.J."/>
            <person name="Barry K."/>
            <person name="Sandor L."/>
            <person name="Lee J."/>
            <person name="Lipzen A."/>
            <person name="Pangilinan J."/>
            <person name="LaButti K."/>
            <person name="Hainaut M."/>
            <person name="Henrissat B."/>
            <person name="Grigoriev I.V."/>
            <person name="Spatafora J.W."/>
            <person name="Aime M.C."/>
        </authorList>
    </citation>
    <scope>NUCLEOTIDE SEQUENCE [LARGE SCALE GENOMIC DNA]</scope>
    <source>
        <strain evidence="9">MCA 4198</strain>
    </source>
</reference>
<dbReference type="EMBL" id="KZ819634">
    <property type="protein sequence ID" value="PWN93158.1"/>
    <property type="molecule type" value="Genomic_DNA"/>
</dbReference>
<dbReference type="AlphaFoldDB" id="A0A316YWV7"/>
<feature type="compositionally biased region" description="Low complexity" evidence="7">
    <location>
        <begin position="189"/>
        <end position="198"/>
    </location>
</feature>
<dbReference type="GO" id="GO:0034488">
    <property type="term" value="P:basic amino acid transmembrane export from vacuole"/>
    <property type="evidence" value="ECO:0007669"/>
    <property type="project" value="TreeGrafter"/>
</dbReference>
<dbReference type="InterPro" id="IPR006603">
    <property type="entry name" value="PQ-loop_rpt"/>
</dbReference>
<dbReference type="Pfam" id="PF04193">
    <property type="entry name" value="PQ-loop"/>
    <property type="match status" value="2"/>
</dbReference>
<protein>
    <recommendedName>
        <fullName evidence="11">PQ-loop-domain-containing protein</fullName>
    </recommendedName>
</protein>
<evidence type="ECO:0000256" key="6">
    <source>
        <dbReference type="ARBA" id="ARBA00050768"/>
    </source>
</evidence>
<feature type="compositionally biased region" description="Low complexity" evidence="7">
    <location>
        <begin position="647"/>
        <end position="665"/>
    </location>
</feature>
<proteinExistence type="inferred from homology"/>
<feature type="region of interest" description="Disordered" evidence="7">
    <location>
        <begin position="114"/>
        <end position="162"/>
    </location>
</feature>
<dbReference type="GeneID" id="37041775"/>
<dbReference type="GO" id="GO:0015174">
    <property type="term" value="F:basic amino acid transmembrane transporter activity"/>
    <property type="evidence" value="ECO:0007669"/>
    <property type="project" value="TreeGrafter"/>
</dbReference>
<feature type="compositionally biased region" description="Pro residues" evidence="7">
    <location>
        <begin position="492"/>
        <end position="508"/>
    </location>
</feature>
<evidence type="ECO:0000313" key="9">
    <source>
        <dbReference type="EMBL" id="PWN93158.1"/>
    </source>
</evidence>
<keyword evidence="4 8" id="KW-0472">Membrane</keyword>
<feature type="compositionally biased region" description="Polar residues" evidence="7">
    <location>
        <begin position="114"/>
        <end position="148"/>
    </location>
</feature>
<dbReference type="Proteomes" id="UP000245768">
    <property type="component" value="Unassembled WGS sequence"/>
</dbReference>
<feature type="transmembrane region" description="Helical" evidence="8">
    <location>
        <begin position="69"/>
        <end position="87"/>
    </location>
</feature>
<evidence type="ECO:0000313" key="10">
    <source>
        <dbReference type="Proteomes" id="UP000245768"/>
    </source>
</evidence>
<evidence type="ECO:0000256" key="5">
    <source>
        <dbReference type="ARBA" id="ARBA00038039"/>
    </source>
</evidence>
<feature type="compositionally biased region" description="Polar residues" evidence="7">
    <location>
        <begin position="629"/>
        <end position="641"/>
    </location>
</feature>
<feature type="region of interest" description="Disordered" evidence="7">
    <location>
        <begin position="465"/>
        <end position="508"/>
    </location>
</feature>
<feature type="compositionally biased region" description="Basic and acidic residues" evidence="7">
    <location>
        <begin position="222"/>
        <end position="239"/>
    </location>
</feature>
<evidence type="ECO:0000256" key="4">
    <source>
        <dbReference type="ARBA" id="ARBA00023136"/>
    </source>
</evidence>
<dbReference type="RefSeq" id="XP_025380356.1">
    <property type="nucleotide sequence ID" value="XM_025519859.1"/>
</dbReference>
<dbReference type="PANTHER" id="PTHR16201:SF34">
    <property type="entry name" value="LYSOSOMAL AMINO ACID TRANSPORTER 1"/>
    <property type="match status" value="1"/>
</dbReference>
<evidence type="ECO:0000256" key="8">
    <source>
        <dbReference type="SAM" id="Phobius"/>
    </source>
</evidence>
<evidence type="ECO:0000256" key="7">
    <source>
        <dbReference type="SAM" id="MobiDB-lite"/>
    </source>
</evidence>
<evidence type="ECO:0008006" key="11">
    <source>
        <dbReference type="Google" id="ProtNLM"/>
    </source>
</evidence>
<dbReference type="FunCoup" id="A0A316YWV7">
    <property type="interactions" value="94"/>
</dbReference>
<evidence type="ECO:0000256" key="3">
    <source>
        <dbReference type="ARBA" id="ARBA00022989"/>
    </source>
</evidence>
<dbReference type="InParanoid" id="A0A316YWV7"/>
<comment type="catalytic activity">
    <reaction evidence="6">
        <text>L-histidine(out) + L-arginine(in) = L-histidine(in) + L-arginine(out)</text>
        <dbReference type="Rhea" id="RHEA:71063"/>
        <dbReference type="ChEBI" id="CHEBI:32682"/>
        <dbReference type="ChEBI" id="CHEBI:57595"/>
    </reaction>
</comment>
<dbReference type="SMART" id="SM00679">
    <property type="entry name" value="CTNS"/>
    <property type="match status" value="2"/>
</dbReference>
<dbReference type="FunFam" id="1.20.1280.290:FF:000009">
    <property type="entry name" value="PQ loop repeat family protein"/>
    <property type="match status" value="1"/>
</dbReference>
<dbReference type="Gene3D" id="1.20.1280.290">
    <property type="match status" value="2"/>
</dbReference>
<feature type="region of interest" description="Disordered" evidence="7">
    <location>
        <begin position="189"/>
        <end position="253"/>
    </location>
</feature>
<evidence type="ECO:0000256" key="1">
    <source>
        <dbReference type="ARBA" id="ARBA00004141"/>
    </source>
</evidence>
<keyword evidence="3 8" id="KW-1133">Transmembrane helix</keyword>
<sequence length="665" mass="71918">MDWQAVSDLAGTTSFVVWLFAQSPQIYENYVRSSVDGLSLVFVAQWCAGDLTNLVGCLLTHQLPFQVAVASYFCFIDIVILLQYYYYWSKNRAKPTEVAVAPVIQYGTFGTSRRYGSTSRPRYGSKSSSYSTLPRLRSTTASRPTSPAHTRRPPSTPSRASVRHHFDVLSGYEELSRAARSVASLAKKMAERSSSASSTRRRDGGVSSPKRGMSSMMTKTGATEEARKQEQPREHHDASSDDEGAGGKAASRAAAYNQMSDSIMSTASTDDGYGYGFGSASTHDLASAAAASGKTVGGTSPIPEDDAASSLGRGRDMTRTAGRILEASTSKTPPNAESSSADGGGQAQPMATATAAANDPTLAEQPKRRGLLGRFIKRTRNSASTSPTARKRTGIVFLGIWALFALRRPTQQPESSTAAPYSLGRVLHGDEAQAPLHWDQATHVHFLSRPIPQHPVTLFYHQVARKPGHGRGDDERNKGDNTKHRHRSSDRPGPPPAPGGGPSDLPPSPSWERILGRISAWICTVLYMTSRLPQIWENHVRKSVQGLSILLFIAAALGNFFYSVSVLVNPMALEGSPEAKREYLRESLPFLLGSGGTLVFDAVIVGQWVAWRGLQPLGEEIDEADEVQEQVSPPGQTQQGEEASFVAARESASSLERRPLLPSSH</sequence>
<organism evidence="9 10">
    <name type="scientific">Acaromyces ingoldii</name>
    <dbReference type="NCBI Taxonomy" id="215250"/>
    <lineage>
        <taxon>Eukaryota</taxon>
        <taxon>Fungi</taxon>
        <taxon>Dikarya</taxon>
        <taxon>Basidiomycota</taxon>
        <taxon>Ustilaginomycotina</taxon>
        <taxon>Exobasidiomycetes</taxon>
        <taxon>Exobasidiales</taxon>
        <taxon>Cryptobasidiaceae</taxon>
        <taxon>Acaromyces</taxon>
    </lineage>
</organism>
<comment type="subcellular location">
    <subcellularLocation>
        <location evidence="1">Membrane</location>
        <topology evidence="1">Multi-pass membrane protein</topology>
    </subcellularLocation>
</comment>
<evidence type="ECO:0000256" key="2">
    <source>
        <dbReference type="ARBA" id="ARBA00022692"/>
    </source>
</evidence>
<feature type="region of interest" description="Disordered" evidence="7">
    <location>
        <begin position="625"/>
        <end position="665"/>
    </location>
</feature>
<gene>
    <name evidence="9" type="ORF">FA10DRAFT_257509</name>
</gene>
<keyword evidence="10" id="KW-1185">Reference proteome</keyword>
<feature type="transmembrane region" description="Helical" evidence="8">
    <location>
        <begin position="547"/>
        <end position="568"/>
    </location>
</feature>
<dbReference type="GO" id="GO:0000329">
    <property type="term" value="C:fungal-type vacuole membrane"/>
    <property type="evidence" value="ECO:0007669"/>
    <property type="project" value="TreeGrafter"/>
</dbReference>
<comment type="similarity">
    <text evidence="5">Belongs to the laat-1 family.</text>
</comment>
<accession>A0A316YWV7</accession>
<dbReference type="OrthoDB" id="8048523at2759"/>
<feature type="compositionally biased region" description="Polar residues" evidence="7">
    <location>
        <begin position="327"/>
        <end position="341"/>
    </location>
</feature>
<name>A0A316YWV7_9BASI</name>
<keyword evidence="2 8" id="KW-0812">Transmembrane</keyword>